<evidence type="ECO:0000313" key="1">
    <source>
        <dbReference type="EMBL" id="KAJ7304856.1"/>
    </source>
</evidence>
<dbReference type="AlphaFoldDB" id="A0AAD7E9I2"/>
<dbReference type="Proteomes" id="UP001218218">
    <property type="component" value="Unassembled WGS sequence"/>
</dbReference>
<dbReference type="EMBL" id="JARIHO010000098">
    <property type="protein sequence ID" value="KAJ7304856.1"/>
    <property type="molecule type" value="Genomic_DNA"/>
</dbReference>
<sequence length="203" mass="21732">MVVGDVTMERSSPGGRRSVYAVFPLPQCKITMNSRTQFTSLSKVVKIITRYHSSHILRLARDLWLSIRTSHSREHRIGAAGPTCTLGVTNELSSTSPIIAGADSDARCNKSAAQRVNCASVVAPVEQMNEMPNLLSSRLNGTRVPSPTQASRGKVKNGLGEALIDVWAPPATQRVGSGKSAVVFGGAHVFIPYRLSTPPILVA</sequence>
<evidence type="ECO:0000313" key="2">
    <source>
        <dbReference type="Proteomes" id="UP001218218"/>
    </source>
</evidence>
<reference evidence="1" key="1">
    <citation type="submission" date="2023-03" db="EMBL/GenBank/DDBJ databases">
        <title>Massive genome expansion in bonnet fungi (Mycena s.s.) driven by repeated elements and novel gene families across ecological guilds.</title>
        <authorList>
            <consortium name="Lawrence Berkeley National Laboratory"/>
            <person name="Harder C.B."/>
            <person name="Miyauchi S."/>
            <person name="Viragh M."/>
            <person name="Kuo A."/>
            <person name="Thoen E."/>
            <person name="Andreopoulos B."/>
            <person name="Lu D."/>
            <person name="Skrede I."/>
            <person name="Drula E."/>
            <person name="Henrissat B."/>
            <person name="Morin E."/>
            <person name="Kohler A."/>
            <person name="Barry K."/>
            <person name="LaButti K."/>
            <person name="Morin E."/>
            <person name="Salamov A."/>
            <person name="Lipzen A."/>
            <person name="Mereny Z."/>
            <person name="Hegedus B."/>
            <person name="Baldrian P."/>
            <person name="Stursova M."/>
            <person name="Weitz H."/>
            <person name="Taylor A."/>
            <person name="Grigoriev I.V."/>
            <person name="Nagy L.G."/>
            <person name="Martin F."/>
            <person name="Kauserud H."/>
        </authorList>
    </citation>
    <scope>NUCLEOTIDE SEQUENCE</scope>
    <source>
        <strain evidence="1">CBHHK002</strain>
    </source>
</reference>
<proteinExistence type="predicted"/>
<comment type="caution">
    <text evidence="1">The sequence shown here is derived from an EMBL/GenBank/DDBJ whole genome shotgun (WGS) entry which is preliminary data.</text>
</comment>
<gene>
    <name evidence="1" type="ORF">DFH08DRAFT_825215</name>
</gene>
<name>A0AAD7E9I2_9AGAR</name>
<protein>
    <submittedName>
        <fullName evidence="1">Uncharacterized protein</fullName>
    </submittedName>
</protein>
<accession>A0AAD7E9I2</accession>
<keyword evidence="2" id="KW-1185">Reference proteome</keyword>
<organism evidence="1 2">
    <name type="scientific">Mycena albidolilacea</name>
    <dbReference type="NCBI Taxonomy" id="1033008"/>
    <lineage>
        <taxon>Eukaryota</taxon>
        <taxon>Fungi</taxon>
        <taxon>Dikarya</taxon>
        <taxon>Basidiomycota</taxon>
        <taxon>Agaricomycotina</taxon>
        <taxon>Agaricomycetes</taxon>
        <taxon>Agaricomycetidae</taxon>
        <taxon>Agaricales</taxon>
        <taxon>Marasmiineae</taxon>
        <taxon>Mycenaceae</taxon>
        <taxon>Mycena</taxon>
    </lineage>
</organism>